<dbReference type="EMBL" id="CP042435">
    <property type="protein sequence ID" value="QEC66599.1"/>
    <property type="molecule type" value="Genomic_DNA"/>
</dbReference>
<keyword evidence="3 12" id="KW-0444">Lipid biosynthesis</keyword>
<feature type="active site" evidence="12">
    <location>
        <position position="222"/>
    </location>
</feature>
<dbReference type="PROSITE" id="PS50035">
    <property type="entry name" value="PLD"/>
    <property type="match status" value="2"/>
</dbReference>
<dbReference type="OrthoDB" id="9762009at2"/>
<keyword evidence="11 12" id="KW-1208">Phospholipid metabolism</keyword>
<protein>
    <recommendedName>
        <fullName evidence="12 13">Cardiolipin synthase</fullName>
        <shortName evidence="12">CL synthase</shortName>
        <ecNumber evidence="12 13">2.7.8.-</ecNumber>
    </recommendedName>
</protein>
<dbReference type="InterPro" id="IPR027379">
    <property type="entry name" value="CLS_N"/>
</dbReference>
<dbReference type="Pfam" id="PF13396">
    <property type="entry name" value="PLDc_N"/>
    <property type="match status" value="1"/>
</dbReference>
<keyword evidence="4 12" id="KW-0808">Transferase</keyword>
<dbReference type="SUPFAM" id="SSF56024">
    <property type="entry name" value="Phospholipase D/nuclease"/>
    <property type="match status" value="2"/>
</dbReference>
<dbReference type="AlphaFoldDB" id="A0A5B8V5W2"/>
<dbReference type="PANTHER" id="PTHR21248">
    <property type="entry name" value="CARDIOLIPIN SYNTHASE"/>
    <property type="match status" value="1"/>
</dbReference>
<dbReference type="InterPro" id="IPR025202">
    <property type="entry name" value="PLD-like_dom"/>
</dbReference>
<evidence type="ECO:0000259" key="14">
    <source>
        <dbReference type="PROSITE" id="PS50035"/>
    </source>
</evidence>
<dbReference type="RefSeq" id="WP_147188399.1">
    <property type="nucleotide sequence ID" value="NZ_CP042435.1"/>
</dbReference>
<evidence type="ECO:0000256" key="9">
    <source>
        <dbReference type="ARBA" id="ARBA00023136"/>
    </source>
</evidence>
<feature type="transmembrane region" description="Helical" evidence="12">
    <location>
        <begin position="5"/>
        <end position="23"/>
    </location>
</feature>
<reference evidence="15 16" key="1">
    <citation type="journal article" date="2016" name="Int. J. Syst. Evol. Microbiol.">
        <title>Panacibacter ginsenosidivorans gen. nov., sp. nov., with ginsenoside converting activity isolated from soil of a ginseng field.</title>
        <authorList>
            <person name="Siddiqi M.Z."/>
            <person name="Muhammad Shafi S."/>
            <person name="Choi K.D."/>
            <person name="Im W.T."/>
        </authorList>
    </citation>
    <scope>NUCLEOTIDE SEQUENCE [LARGE SCALE GENOMIC DNA]</scope>
    <source>
        <strain evidence="15 16">Gsoil1550</strain>
    </source>
</reference>
<feature type="domain" description="PLD phosphodiesterase" evidence="14">
    <location>
        <begin position="215"/>
        <end position="242"/>
    </location>
</feature>
<comment type="function">
    <text evidence="12">Catalyzes the reversible phosphatidyl group transfer from one phosphatidylglycerol molecule to another to form cardiolipin (CL) (diphosphatidylglycerol) and glycerol.</text>
</comment>
<evidence type="ECO:0000256" key="5">
    <source>
        <dbReference type="ARBA" id="ARBA00022692"/>
    </source>
</evidence>
<evidence type="ECO:0000256" key="8">
    <source>
        <dbReference type="ARBA" id="ARBA00023098"/>
    </source>
</evidence>
<dbReference type="CDD" id="cd09110">
    <property type="entry name" value="PLDc_CLS_1"/>
    <property type="match status" value="1"/>
</dbReference>
<gene>
    <name evidence="15" type="primary">cls</name>
    <name evidence="15" type="ORF">FRZ67_04535</name>
</gene>
<name>A0A5B8V5W2_9BACT</name>
<evidence type="ECO:0000313" key="16">
    <source>
        <dbReference type="Proteomes" id="UP000321533"/>
    </source>
</evidence>
<comment type="similarity">
    <text evidence="12">Belongs to the phospholipase D family. Cardiolipin synthase subfamily.</text>
</comment>
<proteinExistence type="inferred from homology"/>
<dbReference type="Pfam" id="PF13091">
    <property type="entry name" value="PLDc_2"/>
    <property type="match status" value="2"/>
</dbReference>
<dbReference type="InterPro" id="IPR022924">
    <property type="entry name" value="Cardiolipin_synthase"/>
</dbReference>
<dbReference type="NCBIfam" id="TIGR04265">
    <property type="entry name" value="bac_cardiolipin"/>
    <property type="match status" value="1"/>
</dbReference>
<sequence>MNYKLILLIVYCLILLVVCLRILYETQNSSKTIAYLFVCIFFPVFGILFYLAFGINYWKKKRYSKKMNEDDKMLDQLKKKIPEYKNCTVDPKDISDDNAELVSMLLKDLRSPLTRNNRIKLLLNGEEKFPELIKCLQSAKHHIHIEYYIFEQDETGIAIIELLIAKAKEGVQVKFIYDDFGSPSIKKKIERKMRDAGIEIFPFSKVHFYLLANRINYRNHRKIVVIDGHTGFVGGINVSDKYVNNGKQKLYWRDTHLRIDGPGVYYLQYIFITDWNFCCGKELIPEDVFFAQCDDIKDGTLIQIASSGPDSTEPSIMFSVIEAISLAKEEILITTPYFIPGDSIINALRIAALGGVTVKLLVPGKCDSRVVNAASKANYDPLLQAGVEIYLYNKGFVHAKTLVTDSKLSIIGTANMDHRSFELNFEVNAIIYDETFSKKMREVFAEDIKYATKLDPRLWYERSLLTQFPEKLARLLSPTL</sequence>
<evidence type="ECO:0000256" key="6">
    <source>
        <dbReference type="ARBA" id="ARBA00022737"/>
    </source>
</evidence>
<evidence type="ECO:0000256" key="3">
    <source>
        <dbReference type="ARBA" id="ARBA00022516"/>
    </source>
</evidence>
<feature type="active site" evidence="12">
    <location>
        <position position="400"/>
    </location>
</feature>
<feature type="active site" evidence="12">
    <location>
        <position position="405"/>
    </location>
</feature>
<dbReference type="PANTHER" id="PTHR21248:SF22">
    <property type="entry name" value="PHOSPHOLIPASE D"/>
    <property type="match status" value="1"/>
</dbReference>
<keyword evidence="8 12" id="KW-0443">Lipid metabolism</keyword>
<comment type="catalytic activity">
    <reaction evidence="12">
        <text>2 a 1,2-diacyl-sn-glycero-3-phospho-(1'-sn-glycerol) = a cardiolipin + glycerol</text>
        <dbReference type="Rhea" id="RHEA:31451"/>
        <dbReference type="ChEBI" id="CHEBI:17754"/>
        <dbReference type="ChEBI" id="CHEBI:62237"/>
        <dbReference type="ChEBI" id="CHEBI:64716"/>
    </reaction>
</comment>
<keyword evidence="6" id="KW-0677">Repeat</keyword>
<dbReference type="Gene3D" id="3.30.870.10">
    <property type="entry name" value="Endonuclease Chain A"/>
    <property type="match status" value="2"/>
</dbReference>
<evidence type="ECO:0000256" key="10">
    <source>
        <dbReference type="ARBA" id="ARBA00023209"/>
    </source>
</evidence>
<dbReference type="Proteomes" id="UP000321533">
    <property type="component" value="Chromosome"/>
</dbReference>
<feature type="domain" description="PLD phosphodiesterase" evidence="14">
    <location>
        <begin position="393"/>
        <end position="420"/>
    </location>
</feature>
<dbReference type="InterPro" id="IPR030874">
    <property type="entry name" value="Cardiolipin_synth_Firmi"/>
</dbReference>
<dbReference type="GO" id="GO:0032049">
    <property type="term" value="P:cardiolipin biosynthetic process"/>
    <property type="evidence" value="ECO:0007669"/>
    <property type="project" value="UniProtKB-UniRule"/>
</dbReference>
<evidence type="ECO:0000256" key="11">
    <source>
        <dbReference type="ARBA" id="ARBA00023264"/>
    </source>
</evidence>
<evidence type="ECO:0000256" key="12">
    <source>
        <dbReference type="HAMAP-Rule" id="MF_01916"/>
    </source>
</evidence>
<organism evidence="15 16">
    <name type="scientific">Panacibacter ginsenosidivorans</name>
    <dbReference type="NCBI Taxonomy" id="1813871"/>
    <lineage>
        <taxon>Bacteria</taxon>
        <taxon>Pseudomonadati</taxon>
        <taxon>Bacteroidota</taxon>
        <taxon>Chitinophagia</taxon>
        <taxon>Chitinophagales</taxon>
        <taxon>Chitinophagaceae</taxon>
        <taxon>Panacibacter</taxon>
    </lineage>
</organism>
<feature type="transmembrane region" description="Helical" evidence="12">
    <location>
        <begin position="35"/>
        <end position="58"/>
    </location>
</feature>
<dbReference type="CDD" id="cd09112">
    <property type="entry name" value="PLDc_CLS_2"/>
    <property type="match status" value="1"/>
</dbReference>
<keyword evidence="5 12" id="KW-0812">Transmembrane</keyword>
<dbReference type="SMART" id="SM00155">
    <property type="entry name" value="PLDc"/>
    <property type="match status" value="2"/>
</dbReference>
<feature type="active site" evidence="12">
    <location>
        <position position="227"/>
    </location>
</feature>
<keyword evidence="7 12" id="KW-1133">Transmembrane helix</keyword>
<accession>A0A5B8V5W2</accession>
<dbReference type="GO" id="GO:0005886">
    <property type="term" value="C:plasma membrane"/>
    <property type="evidence" value="ECO:0007669"/>
    <property type="project" value="UniProtKB-SubCell"/>
</dbReference>
<evidence type="ECO:0000256" key="7">
    <source>
        <dbReference type="ARBA" id="ARBA00022989"/>
    </source>
</evidence>
<evidence type="ECO:0000256" key="2">
    <source>
        <dbReference type="ARBA" id="ARBA00022475"/>
    </source>
</evidence>
<feature type="active site" evidence="12">
    <location>
        <position position="398"/>
    </location>
</feature>
<evidence type="ECO:0000313" key="15">
    <source>
        <dbReference type="EMBL" id="QEC66599.1"/>
    </source>
</evidence>
<dbReference type="HAMAP" id="MF_01916">
    <property type="entry name" value="Cardiolipin_synth_Cls"/>
    <property type="match status" value="1"/>
</dbReference>
<dbReference type="InterPro" id="IPR001736">
    <property type="entry name" value="PLipase_D/transphosphatidylase"/>
</dbReference>
<dbReference type="EC" id="2.7.8.-" evidence="12 13"/>
<keyword evidence="10 12" id="KW-0594">Phospholipid biosynthesis</keyword>
<evidence type="ECO:0000256" key="4">
    <source>
        <dbReference type="ARBA" id="ARBA00022679"/>
    </source>
</evidence>
<comment type="subcellular location">
    <subcellularLocation>
        <location evidence="1 12">Cell membrane</location>
        <topology evidence="1 12">Multi-pass membrane protein</topology>
    </subcellularLocation>
</comment>
<evidence type="ECO:0000256" key="13">
    <source>
        <dbReference type="NCBIfam" id="TIGR04265"/>
    </source>
</evidence>
<dbReference type="FunFam" id="3.30.870.10:FF:000014">
    <property type="entry name" value="Cardiolipin synthase"/>
    <property type="match status" value="1"/>
</dbReference>
<keyword evidence="9 12" id="KW-0472">Membrane</keyword>
<dbReference type="GO" id="GO:0008808">
    <property type="term" value="F:cardiolipin synthase activity"/>
    <property type="evidence" value="ECO:0007669"/>
    <property type="project" value="UniProtKB-UniRule"/>
</dbReference>
<dbReference type="KEGG" id="pgin:FRZ67_04535"/>
<keyword evidence="16" id="KW-1185">Reference proteome</keyword>
<feature type="active site" evidence="12">
    <location>
        <position position="220"/>
    </location>
</feature>
<evidence type="ECO:0000256" key="1">
    <source>
        <dbReference type="ARBA" id="ARBA00004651"/>
    </source>
</evidence>
<keyword evidence="2 12" id="KW-1003">Cell membrane</keyword>